<keyword evidence="9" id="KW-1208">Phospholipid metabolism</keyword>
<dbReference type="PANTHER" id="PTHR10067:SF6">
    <property type="entry name" value="PHOSPHATIDYLSERINE DECARBOXYLASE PROENZYME, MITOCHONDRIAL"/>
    <property type="match status" value="1"/>
</dbReference>
<keyword evidence="8" id="KW-0456">Lyase</keyword>
<evidence type="ECO:0000313" key="14">
    <source>
        <dbReference type="Proteomes" id="UP000007014"/>
    </source>
</evidence>
<dbReference type="InterPro" id="IPR003817">
    <property type="entry name" value="PS_Dcarbxylase"/>
</dbReference>
<evidence type="ECO:0000256" key="12">
    <source>
        <dbReference type="SAM" id="SignalP"/>
    </source>
</evidence>
<reference evidence="13 14" key="2">
    <citation type="journal article" date="2007" name="BMC Biol.">
        <title>A 100%-complete sequence reveals unusually simple genomic features in the hot-spring red alga Cyanidioschyzon merolae.</title>
        <authorList>
            <person name="Nozaki H."/>
            <person name="Takano H."/>
            <person name="Misumi O."/>
            <person name="Terasawa K."/>
            <person name="Matsuzaki M."/>
            <person name="Maruyama S."/>
            <person name="Nishida K."/>
            <person name="Yagisawa F."/>
            <person name="Yoshida Y."/>
            <person name="Fujiwara T."/>
            <person name="Takio S."/>
            <person name="Tamura K."/>
            <person name="Chung S.J."/>
            <person name="Nakamura S."/>
            <person name="Kuroiwa H."/>
            <person name="Tanaka K."/>
            <person name="Sato N."/>
            <person name="Kuroiwa T."/>
        </authorList>
    </citation>
    <scope>NUCLEOTIDE SEQUENCE [LARGE SCALE GENOMIC DNA]</scope>
    <source>
        <strain evidence="13 14">10D</strain>
    </source>
</reference>
<feature type="chain" id="PRO_5004018789" description="phosphatidylserine decarboxylase" evidence="12">
    <location>
        <begin position="22"/>
        <end position="384"/>
    </location>
</feature>
<dbReference type="UniPathway" id="UPA00558"/>
<comment type="cofactor">
    <cofactor evidence="1">
        <name>pyruvate</name>
        <dbReference type="ChEBI" id="CHEBI:15361"/>
    </cofactor>
</comment>
<dbReference type="eggNOG" id="KOG2420">
    <property type="taxonomic scope" value="Eukaryota"/>
</dbReference>
<dbReference type="PANTHER" id="PTHR10067">
    <property type="entry name" value="PHOSPHATIDYLSERINE DECARBOXYLASE"/>
    <property type="match status" value="1"/>
</dbReference>
<evidence type="ECO:0000256" key="6">
    <source>
        <dbReference type="ARBA" id="ARBA00023098"/>
    </source>
</evidence>
<evidence type="ECO:0000256" key="7">
    <source>
        <dbReference type="ARBA" id="ARBA00023209"/>
    </source>
</evidence>
<dbReference type="OMA" id="RWVANQC"/>
<keyword evidence="12" id="KW-0732">Signal</keyword>
<dbReference type="HOGENOM" id="CLU_029061_1_1_1"/>
<dbReference type="Proteomes" id="UP000007014">
    <property type="component" value="Chromosome 11"/>
</dbReference>
<evidence type="ECO:0000256" key="3">
    <source>
        <dbReference type="ARBA" id="ARBA00012243"/>
    </source>
</evidence>
<dbReference type="EMBL" id="AP006493">
    <property type="protein sequence ID" value="BAM80594.1"/>
    <property type="molecule type" value="Genomic_DNA"/>
</dbReference>
<keyword evidence="10" id="KW-0670">Pyruvate</keyword>
<dbReference type="Pfam" id="PF02666">
    <property type="entry name" value="PS_Dcarbxylase"/>
    <property type="match status" value="1"/>
</dbReference>
<keyword evidence="5" id="KW-0210">Decarboxylase</keyword>
<evidence type="ECO:0000256" key="4">
    <source>
        <dbReference type="ARBA" id="ARBA00022516"/>
    </source>
</evidence>
<accession>M1V8F6</accession>
<organism evidence="13 14">
    <name type="scientific">Cyanidioschyzon merolae (strain NIES-3377 / 10D)</name>
    <name type="common">Unicellular red alga</name>
    <dbReference type="NCBI Taxonomy" id="280699"/>
    <lineage>
        <taxon>Eukaryota</taxon>
        <taxon>Rhodophyta</taxon>
        <taxon>Bangiophyceae</taxon>
        <taxon>Cyanidiales</taxon>
        <taxon>Cyanidiaceae</taxon>
        <taxon>Cyanidioschyzon</taxon>
    </lineage>
</organism>
<sequence>MVRQRTLWTIVASGTVTGLLAHQTVSFERSADLYGTPATRQAAPWARTALETLPLRLLSRALGAVSRVYLPKATRRTLLSTYCACLPACQLDDIRDPLETFPTLAAFQQRQLKPSARPIDSKASLVAPCDGRLLSCGQVESGALLQPIKGIRLSMRALLDSTDERDPLVRGPIMVEVATTETLGLSRTRGSTELNSKTMSMKSNHTAIQPDTEAKALYYAVFHLPAGGYHRFHSPARWDIELRRHVVGQLLPGTPRILRRLGSLFTVNERVCLVGEWTDGFFGMVAVAAFGNGDIYLHFDEDLVTNCHEYPLNYRRDMTYRWPVRLQPGDEMGGFRQGSCIVLLFEAAAMVRDDSTSGHTGRDVGFLVQPGALVRTGEALFRAP</sequence>
<evidence type="ECO:0000256" key="5">
    <source>
        <dbReference type="ARBA" id="ARBA00022793"/>
    </source>
</evidence>
<dbReference type="Gramene" id="CMK243CT">
    <property type="protein sequence ID" value="CMK243CT"/>
    <property type="gene ID" value="CMK243C"/>
</dbReference>
<dbReference type="AlphaFoldDB" id="M1V8F6"/>
<evidence type="ECO:0000256" key="10">
    <source>
        <dbReference type="ARBA" id="ARBA00023317"/>
    </source>
</evidence>
<dbReference type="NCBIfam" id="TIGR00163">
    <property type="entry name" value="PS_decarb"/>
    <property type="match status" value="1"/>
</dbReference>
<dbReference type="GeneID" id="16994255"/>
<evidence type="ECO:0000256" key="9">
    <source>
        <dbReference type="ARBA" id="ARBA00023264"/>
    </source>
</evidence>
<evidence type="ECO:0000313" key="13">
    <source>
        <dbReference type="EMBL" id="BAM80594.1"/>
    </source>
</evidence>
<reference evidence="13 14" key="1">
    <citation type="journal article" date="2004" name="Nature">
        <title>Genome sequence of the ultrasmall unicellular red alga Cyanidioschyzon merolae 10D.</title>
        <authorList>
            <person name="Matsuzaki M."/>
            <person name="Misumi O."/>
            <person name="Shin-i T."/>
            <person name="Maruyama S."/>
            <person name="Takahara M."/>
            <person name="Miyagishima S."/>
            <person name="Mori T."/>
            <person name="Nishida K."/>
            <person name="Yagisawa F."/>
            <person name="Nishida K."/>
            <person name="Yoshida Y."/>
            <person name="Nishimura Y."/>
            <person name="Nakao S."/>
            <person name="Kobayashi T."/>
            <person name="Momoyama Y."/>
            <person name="Higashiyama T."/>
            <person name="Minoda A."/>
            <person name="Sano M."/>
            <person name="Nomoto H."/>
            <person name="Oishi K."/>
            <person name="Hayashi H."/>
            <person name="Ohta F."/>
            <person name="Nishizaka S."/>
            <person name="Haga S."/>
            <person name="Miura S."/>
            <person name="Morishita T."/>
            <person name="Kabeya Y."/>
            <person name="Terasawa K."/>
            <person name="Suzuki Y."/>
            <person name="Ishii Y."/>
            <person name="Asakawa S."/>
            <person name="Takano H."/>
            <person name="Ohta N."/>
            <person name="Kuroiwa H."/>
            <person name="Tanaka K."/>
            <person name="Shimizu N."/>
            <person name="Sugano S."/>
            <person name="Sato N."/>
            <person name="Nozaki H."/>
            <person name="Ogasawara N."/>
            <person name="Kohara Y."/>
            <person name="Kuroiwa T."/>
        </authorList>
    </citation>
    <scope>NUCLEOTIDE SEQUENCE [LARGE SCALE GENOMIC DNA]</scope>
    <source>
        <strain evidence="13 14">10D</strain>
    </source>
</reference>
<evidence type="ECO:0000256" key="2">
    <source>
        <dbReference type="ARBA" id="ARBA00005189"/>
    </source>
</evidence>
<keyword evidence="14" id="KW-1185">Reference proteome</keyword>
<feature type="signal peptide" evidence="12">
    <location>
        <begin position="1"/>
        <end position="21"/>
    </location>
</feature>
<gene>
    <name evidence="13" type="ORF">CYME_CMK243C</name>
</gene>
<dbReference type="InterPro" id="IPR033177">
    <property type="entry name" value="PSD-B"/>
</dbReference>
<proteinExistence type="predicted"/>
<dbReference type="RefSeq" id="XP_005536630.1">
    <property type="nucleotide sequence ID" value="XM_005536573.1"/>
</dbReference>
<evidence type="ECO:0000256" key="1">
    <source>
        <dbReference type="ARBA" id="ARBA00001928"/>
    </source>
</evidence>
<name>M1V8F6_CYAM1</name>
<comment type="pathway">
    <text evidence="2">Lipid metabolism.</text>
</comment>
<keyword evidence="6" id="KW-0443">Lipid metabolism</keyword>
<protein>
    <recommendedName>
        <fullName evidence="3">phosphatidylserine decarboxylase</fullName>
        <ecNumber evidence="3">4.1.1.65</ecNumber>
    </recommendedName>
</protein>
<dbReference type="GO" id="GO:0004609">
    <property type="term" value="F:phosphatidylserine decarboxylase activity"/>
    <property type="evidence" value="ECO:0007669"/>
    <property type="project" value="UniProtKB-EC"/>
</dbReference>
<evidence type="ECO:0000256" key="8">
    <source>
        <dbReference type="ARBA" id="ARBA00023239"/>
    </source>
</evidence>
<dbReference type="STRING" id="280699.M1V8F6"/>
<keyword evidence="4" id="KW-0444">Lipid biosynthesis</keyword>
<keyword evidence="7" id="KW-0594">Phospholipid biosynthesis</keyword>
<dbReference type="KEGG" id="cme:CYME_CMK243C"/>
<comment type="pathway">
    <text evidence="11">Phospholipid metabolism; phosphatidylethanolamine biosynthesis.</text>
</comment>
<dbReference type="OrthoDB" id="4330at2759"/>
<dbReference type="EC" id="4.1.1.65" evidence="3"/>
<evidence type="ECO:0000256" key="11">
    <source>
        <dbReference type="ARBA" id="ARBA00024326"/>
    </source>
</evidence>
<dbReference type="GO" id="GO:0006646">
    <property type="term" value="P:phosphatidylethanolamine biosynthetic process"/>
    <property type="evidence" value="ECO:0007669"/>
    <property type="project" value="UniProtKB-UniPathway"/>
</dbReference>
<dbReference type="GO" id="GO:0005739">
    <property type="term" value="C:mitochondrion"/>
    <property type="evidence" value="ECO:0007669"/>
    <property type="project" value="TreeGrafter"/>
</dbReference>